<organism evidence="2 3">
    <name type="scientific">Aeoliella mucimassa</name>
    <dbReference type="NCBI Taxonomy" id="2527972"/>
    <lineage>
        <taxon>Bacteria</taxon>
        <taxon>Pseudomonadati</taxon>
        <taxon>Planctomycetota</taxon>
        <taxon>Planctomycetia</taxon>
        <taxon>Pirellulales</taxon>
        <taxon>Lacipirellulaceae</taxon>
        <taxon>Aeoliella</taxon>
    </lineage>
</organism>
<dbReference type="KEGG" id="amuc:Pan181_19810"/>
<evidence type="ECO:0000313" key="3">
    <source>
        <dbReference type="Proteomes" id="UP000315750"/>
    </source>
</evidence>
<gene>
    <name evidence="2" type="ORF">Pan181_19810</name>
</gene>
<feature type="region of interest" description="Disordered" evidence="1">
    <location>
        <begin position="1"/>
        <end position="69"/>
    </location>
</feature>
<dbReference type="EMBL" id="CP036278">
    <property type="protein sequence ID" value="QDU55785.1"/>
    <property type="molecule type" value="Genomic_DNA"/>
</dbReference>
<proteinExistence type="predicted"/>
<keyword evidence="3" id="KW-1185">Reference proteome</keyword>
<protein>
    <submittedName>
        <fullName evidence="2">Uncharacterized protein</fullName>
    </submittedName>
</protein>
<accession>A0A518AM32</accession>
<feature type="compositionally biased region" description="Gly residues" evidence="1">
    <location>
        <begin position="32"/>
        <end position="43"/>
    </location>
</feature>
<dbReference type="Proteomes" id="UP000315750">
    <property type="component" value="Chromosome"/>
</dbReference>
<sequence>MTQLKPLRTTLKPVPNGVRNGGPTITPYTPPLGGGVRGGGGPSRGSHADHSVRVHSGQRSNPFQKQKQSRLQRMGLAVLDQEIHTMGGLHRMPSLADRCERRLQAEETGVDFERARVEAIEANRRGEATCPF</sequence>
<feature type="compositionally biased region" description="Polar residues" evidence="1">
    <location>
        <begin position="57"/>
        <end position="69"/>
    </location>
</feature>
<name>A0A518AM32_9BACT</name>
<evidence type="ECO:0000313" key="2">
    <source>
        <dbReference type="EMBL" id="QDU55785.1"/>
    </source>
</evidence>
<reference evidence="2 3" key="1">
    <citation type="submission" date="2019-02" db="EMBL/GenBank/DDBJ databases">
        <title>Deep-cultivation of Planctomycetes and their phenomic and genomic characterization uncovers novel biology.</title>
        <authorList>
            <person name="Wiegand S."/>
            <person name="Jogler M."/>
            <person name="Boedeker C."/>
            <person name="Pinto D."/>
            <person name="Vollmers J."/>
            <person name="Rivas-Marin E."/>
            <person name="Kohn T."/>
            <person name="Peeters S.H."/>
            <person name="Heuer A."/>
            <person name="Rast P."/>
            <person name="Oberbeckmann S."/>
            <person name="Bunk B."/>
            <person name="Jeske O."/>
            <person name="Meyerdierks A."/>
            <person name="Storesund J.E."/>
            <person name="Kallscheuer N."/>
            <person name="Luecker S."/>
            <person name="Lage O.M."/>
            <person name="Pohl T."/>
            <person name="Merkel B.J."/>
            <person name="Hornburger P."/>
            <person name="Mueller R.-W."/>
            <person name="Bruemmer F."/>
            <person name="Labrenz M."/>
            <person name="Spormann A.M."/>
            <person name="Op den Camp H."/>
            <person name="Overmann J."/>
            <person name="Amann R."/>
            <person name="Jetten M.S.M."/>
            <person name="Mascher T."/>
            <person name="Medema M.H."/>
            <person name="Devos D.P."/>
            <person name="Kaster A.-K."/>
            <person name="Ovreas L."/>
            <person name="Rohde M."/>
            <person name="Galperin M.Y."/>
            <person name="Jogler C."/>
        </authorList>
    </citation>
    <scope>NUCLEOTIDE SEQUENCE [LARGE SCALE GENOMIC DNA]</scope>
    <source>
        <strain evidence="2 3">Pan181</strain>
    </source>
</reference>
<dbReference type="AlphaFoldDB" id="A0A518AM32"/>
<evidence type="ECO:0000256" key="1">
    <source>
        <dbReference type="SAM" id="MobiDB-lite"/>
    </source>
</evidence>